<proteinExistence type="predicted"/>
<gene>
    <name evidence="1" type="ORF">O3S69_07015</name>
</gene>
<name>A0ABT4NXF2_9ACTN</name>
<protein>
    <submittedName>
        <fullName evidence="1">Uncharacterized protein</fullName>
    </submittedName>
</protein>
<accession>A0ABT4NXF2</accession>
<reference evidence="1 2" key="1">
    <citation type="submission" date="2022-12" db="EMBL/GenBank/DDBJ databases">
        <authorList>
            <person name="Abashina T."/>
            <person name="Solyanikova I."/>
            <person name="Delegan Y."/>
        </authorList>
    </citation>
    <scope>NUCLEOTIDE SEQUENCE [LARGE SCALE GENOMIC DNA]</scope>
    <source>
        <strain evidence="1 2">IPS92ro</strain>
    </source>
</reference>
<keyword evidence="2" id="KW-1185">Reference proteome</keyword>
<dbReference type="EMBL" id="JAPWHU010000048">
    <property type="protein sequence ID" value="MCZ4633804.1"/>
    <property type="molecule type" value="Genomic_DNA"/>
</dbReference>
<dbReference type="RefSeq" id="WP_265699191.1">
    <property type="nucleotide sequence ID" value="NZ_JAPWHU010000048.1"/>
</dbReference>
<organism evidence="1 2">
    <name type="scientific">Streptomyces rubrogriseus</name>
    <dbReference type="NCBI Taxonomy" id="194673"/>
    <lineage>
        <taxon>Bacteria</taxon>
        <taxon>Bacillati</taxon>
        <taxon>Actinomycetota</taxon>
        <taxon>Actinomycetes</taxon>
        <taxon>Kitasatosporales</taxon>
        <taxon>Streptomycetaceae</taxon>
        <taxon>Streptomyces</taxon>
        <taxon>Streptomyces violaceoruber group</taxon>
    </lineage>
</organism>
<sequence>MRTGVIVLHILKAHSVRERVTACTGLDVPGTWLDRSPTVERAEELFVGEQRSHGCAQGARRMIRRAPSVVGLVVAATASR</sequence>
<evidence type="ECO:0000313" key="2">
    <source>
        <dbReference type="Proteomes" id="UP001301132"/>
    </source>
</evidence>
<comment type="caution">
    <text evidence="1">The sequence shown here is derived from an EMBL/GenBank/DDBJ whole genome shotgun (WGS) entry which is preliminary data.</text>
</comment>
<dbReference type="Proteomes" id="UP001301132">
    <property type="component" value="Unassembled WGS sequence"/>
</dbReference>
<evidence type="ECO:0000313" key="1">
    <source>
        <dbReference type="EMBL" id="MCZ4633804.1"/>
    </source>
</evidence>